<dbReference type="AlphaFoldDB" id="A0AAV5DF21"/>
<accession>A0AAV5DF21</accession>
<organism evidence="2 3">
    <name type="scientific">Eleusine coracana subsp. coracana</name>
    <dbReference type="NCBI Taxonomy" id="191504"/>
    <lineage>
        <taxon>Eukaryota</taxon>
        <taxon>Viridiplantae</taxon>
        <taxon>Streptophyta</taxon>
        <taxon>Embryophyta</taxon>
        <taxon>Tracheophyta</taxon>
        <taxon>Spermatophyta</taxon>
        <taxon>Magnoliopsida</taxon>
        <taxon>Liliopsida</taxon>
        <taxon>Poales</taxon>
        <taxon>Poaceae</taxon>
        <taxon>PACMAD clade</taxon>
        <taxon>Chloridoideae</taxon>
        <taxon>Cynodonteae</taxon>
        <taxon>Eleusininae</taxon>
        <taxon>Eleusine</taxon>
    </lineage>
</organism>
<evidence type="ECO:0000256" key="1">
    <source>
        <dbReference type="SAM" id="MobiDB-lite"/>
    </source>
</evidence>
<comment type="caution">
    <text evidence="2">The sequence shown here is derived from an EMBL/GenBank/DDBJ whole genome shotgun (WGS) entry which is preliminary data.</text>
</comment>
<evidence type="ECO:0000313" key="3">
    <source>
        <dbReference type="Proteomes" id="UP001054889"/>
    </source>
</evidence>
<gene>
    <name evidence="2" type="primary">ga26770</name>
    <name evidence="2" type="ORF">PR202_ga26770</name>
</gene>
<reference evidence="2" key="1">
    <citation type="journal article" date="2018" name="DNA Res.">
        <title>Multiple hybrid de novo genome assembly of finger millet, an orphan allotetraploid crop.</title>
        <authorList>
            <person name="Hatakeyama M."/>
            <person name="Aluri S."/>
            <person name="Balachadran M.T."/>
            <person name="Sivarajan S.R."/>
            <person name="Patrignani A."/>
            <person name="Gruter S."/>
            <person name="Poveda L."/>
            <person name="Shimizu-Inatsugi R."/>
            <person name="Baeten J."/>
            <person name="Francoijs K.J."/>
            <person name="Nataraja K.N."/>
            <person name="Reddy Y.A.N."/>
            <person name="Phadnis S."/>
            <person name="Ravikumar R.L."/>
            <person name="Schlapbach R."/>
            <person name="Sreeman S.M."/>
            <person name="Shimizu K.K."/>
        </authorList>
    </citation>
    <scope>NUCLEOTIDE SEQUENCE</scope>
</reference>
<sequence length="220" mass="23713">MQIDQRAGALFAISVVMEVGDERNTLFWTDKWLLGRSVADIASTLFSFVPRRLAKRRLVVENIVEMETGATSPRIEGRVGQSKCANNREAIAKPSGQNQKITHLAAATLSCSVDALECASEHPSSYSCRLALAPPPRVVAFSSFAQKLVATVVFLCSLLACRNAAMASASPTARSCFISSDTCPDRRISSWKDPELAPRPGDSAAADEQPVEPSEGEPIF</sequence>
<dbReference type="EMBL" id="BQKI01000015">
    <property type="protein sequence ID" value="GJN08813.1"/>
    <property type="molecule type" value="Genomic_DNA"/>
</dbReference>
<reference evidence="2" key="2">
    <citation type="submission" date="2021-12" db="EMBL/GenBank/DDBJ databases">
        <title>Resequencing data analysis of finger millet.</title>
        <authorList>
            <person name="Hatakeyama M."/>
            <person name="Aluri S."/>
            <person name="Balachadran M.T."/>
            <person name="Sivarajan S.R."/>
            <person name="Poveda L."/>
            <person name="Shimizu-Inatsugi R."/>
            <person name="Schlapbach R."/>
            <person name="Sreeman S.M."/>
            <person name="Shimizu K.K."/>
        </authorList>
    </citation>
    <scope>NUCLEOTIDE SEQUENCE</scope>
</reference>
<name>A0AAV5DF21_ELECO</name>
<feature type="region of interest" description="Disordered" evidence="1">
    <location>
        <begin position="182"/>
        <end position="220"/>
    </location>
</feature>
<proteinExistence type="predicted"/>
<protein>
    <submittedName>
        <fullName evidence="2">Uncharacterized protein</fullName>
    </submittedName>
</protein>
<dbReference type="Proteomes" id="UP001054889">
    <property type="component" value="Unassembled WGS sequence"/>
</dbReference>
<feature type="compositionally biased region" description="Basic and acidic residues" evidence="1">
    <location>
        <begin position="183"/>
        <end position="196"/>
    </location>
</feature>
<keyword evidence="3" id="KW-1185">Reference proteome</keyword>
<evidence type="ECO:0000313" key="2">
    <source>
        <dbReference type="EMBL" id="GJN08813.1"/>
    </source>
</evidence>